<dbReference type="SUPFAM" id="SSF54928">
    <property type="entry name" value="RNA-binding domain, RBD"/>
    <property type="match status" value="1"/>
</dbReference>
<dbReference type="PROSITE" id="PS50102">
    <property type="entry name" value="RRM"/>
    <property type="match status" value="1"/>
</dbReference>
<feature type="region of interest" description="Disordered" evidence="6">
    <location>
        <begin position="238"/>
        <end position="261"/>
    </location>
</feature>
<accession>T2M6D0</accession>
<dbReference type="Pfam" id="PF00076">
    <property type="entry name" value="RRM_1"/>
    <property type="match status" value="1"/>
</dbReference>
<dbReference type="KEGG" id="hmg:100199104"/>
<reference evidence="8" key="1">
    <citation type="journal article" date="2013" name="Genome Biol. Evol.">
        <title>Punctuated emergences of genetic and phenotypic innovations in eumetazoan, bilaterian, euteleostome, and hominidae ancestors.</title>
        <authorList>
            <person name="Wenger Y."/>
            <person name="Galliot B."/>
        </authorList>
    </citation>
    <scope>NUCLEOTIDE SEQUENCE</scope>
    <source>
        <tissue evidence="8">Whole animals</tissue>
    </source>
</reference>
<organism evidence="8">
    <name type="scientific">Hydra vulgaris</name>
    <name type="common">Hydra</name>
    <name type="synonym">Hydra attenuata</name>
    <dbReference type="NCBI Taxonomy" id="6087"/>
    <lineage>
        <taxon>Eukaryota</taxon>
        <taxon>Metazoa</taxon>
        <taxon>Cnidaria</taxon>
        <taxon>Hydrozoa</taxon>
        <taxon>Hydroidolina</taxon>
        <taxon>Anthoathecata</taxon>
        <taxon>Aplanulata</taxon>
        <taxon>Hydridae</taxon>
        <taxon>Hydra</taxon>
    </lineage>
</organism>
<dbReference type="InterPro" id="IPR035979">
    <property type="entry name" value="RBD_domain_sf"/>
</dbReference>
<dbReference type="InterPro" id="IPR012677">
    <property type="entry name" value="Nucleotide-bd_a/b_plait_sf"/>
</dbReference>
<evidence type="ECO:0000256" key="3">
    <source>
        <dbReference type="ARBA" id="ARBA00022884"/>
    </source>
</evidence>
<dbReference type="OrthoDB" id="1749473at2759"/>
<feature type="region of interest" description="Disordered" evidence="6">
    <location>
        <begin position="1"/>
        <end position="59"/>
    </location>
</feature>
<feature type="compositionally biased region" description="Basic and acidic residues" evidence="6">
    <location>
        <begin position="1"/>
        <end position="18"/>
    </location>
</feature>
<dbReference type="PANTHER" id="PTHR47640">
    <property type="entry name" value="TRNA SELENOCYSTEINE 1-ASSOCIATED PROTEIN 1-RELATED-RELATED"/>
    <property type="match status" value="1"/>
</dbReference>
<feature type="compositionally biased region" description="Basic and acidic residues" evidence="6">
    <location>
        <begin position="239"/>
        <end position="261"/>
    </location>
</feature>
<protein>
    <recommendedName>
        <fullName evidence="2">RNA-binding protein 42</fullName>
    </recommendedName>
    <alternativeName>
        <fullName evidence="4">RNA-binding motif protein 42</fullName>
    </alternativeName>
</protein>
<dbReference type="GO" id="GO:0003729">
    <property type="term" value="F:mRNA binding"/>
    <property type="evidence" value="ECO:0007669"/>
    <property type="project" value="InterPro"/>
</dbReference>
<evidence type="ECO:0000256" key="1">
    <source>
        <dbReference type="ARBA" id="ARBA00007408"/>
    </source>
</evidence>
<dbReference type="OMA" id="IMGARLM"/>
<proteinExistence type="evidence at transcript level"/>
<evidence type="ECO:0000259" key="7">
    <source>
        <dbReference type="PROSITE" id="PS50102"/>
    </source>
</evidence>
<dbReference type="EMBL" id="HAAD01001452">
    <property type="protein sequence ID" value="CDG67684.1"/>
    <property type="molecule type" value="mRNA"/>
</dbReference>
<dbReference type="InterPro" id="IPR034215">
    <property type="entry name" value="RBM42_RRM"/>
</dbReference>
<evidence type="ECO:0000256" key="4">
    <source>
        <dbReference type="ARBA" id="ARBA00030574"/>
    </source>
</evidence>
<evidence type="ECO:0000256" key="6">
    <source>
        <dbReference type="SAM" id="MobiDB-lite"/>
    </source>
</evidence>
<feature type="domain" description="RRM" evidence="7">
    <location>
        <begin position="162"/>
        <end position="240"/>
    </location>
</feature>
<evidence type="ECO:0000313" key="8">
    <source>
        <dbReference type="EMBL" id="CDG67684.1"/>
    </source>
</evidence>
<sequence length="261" mass="29672">MEDKRKRDLEDEMSRFESEISGNLPPPPKIPMLRLPTSTPSSQPSNFSLPAKPPNPPPRMPTFPPTLNNHMFHGLPSMDGLHPPGIMPPHLMVPPMMPPHMMMPHSGPSGLLPPSMIIPNFDKDRRDGKKGMKKEKKKTVVRVAGGTVWEDSTLLDWDPNDFRIFVGDLGNEVSDDALLRAFSKYPSLLRAKIVRDKKTKKTKGYGFVSFKDPQDYLKAMREMNGKYVGNRPIKLRKSSWKERNIGQARKKEKEKKKLGIR</sequence>
<gene>
    <name evidence="8" type="primary">RBM42</name>
</gene>
<dbReference type="InterPro" id="IPR050825">
    <property type="entry name" value="RBM42_RBP45_47-like"/>
</dbReference>
<keyword evidence="3 5" id="KW-0694">RNA-binding</keyword>
<evidence type="ECO:0000256" key="5">
    <source>
        <dbReference type="PROSITE-ProRule" id="PRU00176"/>
    </source>
</evidence>
<dbReference type="CDD" id="cd12383">
    <property type="entry name" value="RRM_RBM42"/>
    <property type="match status" value="1"/>
</dbReference>
<comment type="similarity">
    <text evidence="1">Belongs to the RRM RBM42 family.</text>
</comment>
<evidence type="ECO:0000256" key="2">
    <source>
        <dbReference type="ARBA" id="ARBA00015192"/>
    </source>
</evidence>
<dbReference type="Gene3D" id="3.30.70.330">
    <property type="match status" value="1"/>
</dbReference>
<dbReference type="AlphaFoldDB" id="T2M6D0"/>
<dbReference type="InterPro" id="IPR000504">
    <property type="entry name" value="RRM_dom"/>
</dbReference>
<feature type="compositionally biased region" description="Polar residues" evidence="6">
    <location>
        <begin position="37"/>
        <end position="48"/>
    </location>
</feature>
<dbReference type="SMART" id="SM00360">
    <property type="entry name" value="RRM"/>
    <property type="match status" value="1"/>
</dbReference>
<dbReference type="PANTHER" id="PTHR47640:SF11">
    <property type="entry name" value="RNA-BINDING PROTEIN 42"/>
    <property type="match status" value="1"/>
</dbReference>
<name>T2M6D0_HYDVU</name>